<dbReference type="PANTHER" id="PTHR30537:SF3">
    <property type="entry name" value="TRANSCRIPTIONAL REGULATORY PROTEIN"/>
    <property type="match status" value="1"/>
</dbReference>
<dbReference type="AlphaFoldDB" id="A0A4S8Q534"/>
<dbReference type="RefSeq" id="WP_136541005.1">
    <property type="nucleotide sequence ID" value="NZ_STGU01000006.1"/>
</dbReference>
<dbReference type="PRINTS" id="PR00039">
    <property type="entry name" value="HTHLYSR"/>
</dbReference>
<evidence type="ECO:0000256" key="3">
    <source>
        <dbReference type="ARBA" id="ARBA00023125"/>
    </source>
</evidence>
<dbReference type="EMBL" id="STGU01000006">
    <property type="protein sequence ID" value="THV35334.1"/>
    <property type="molecule type" value="Genomic_DNA"/>
</dbReference>
<dbReference type="SUPFAM" id="SSF46785">
    <property type="entry name" value="Winged helix' DNA-binding domain"/>
    <property type="match status" value="1"/>
</dbReference>
<proteinExistence type="inferred from homology"/>
<name>A0A4S8Q534_9HYPH</name>
<feature type="compositionally biased region" description="Basic and acidic residues" evidence="5">
    <location>
        <begin position="303"/>
        <end position="315"/>
    </location>
</feature>
<dbReference type="PROSITE" id="PS50931">
    <property type="entry name" value="HTH_LYSR"/>
    <property type="match status" value="1"/>
</dbReference>
<keyword evidence="4" id="KW-0804">Transcription</keyword>
<dbReference type="Gene3D" id="3.40.190.290">
    <property type="match status" value="1"/>
</dbReference>
<protein>
    <submittedName>
        <fullName evidence="7">LysR family transcriptional regulator</fullName>
    </submittedName>
</protein>
<feature type="domain" description="HTH lysR-type" evidence="6">
    <location>
        <begin position="1"/>
        <end position="63"/>
    </location>
</feature>
<evidence type="ECO:0000256" key="4">
    <source>
        <dbReference type="ARBA" id="ARBA00023163"/>
    </source>
</evidence>
<dbReference type="InterPro" id="IPR058163">
    <property type="entry name" value="LysR-type_TF_proteobact-type"/>
</dbReference>
<evidence type="ECO:0000313" key="8">
    <source>
        <dbReference type="Proteomes" id="UP000307378"/>
    </source>
</evidence>
<keyword evidence="3" id="KW-0238">DNA-binding</keyword>
<evidence type="ECO:0000256" key="1">
    <source>
        <dbReference type="ARBA" id="ARBA00009437"/>
    </source>
</evidence>
<dbReference type="GO" id="GO:0006351">
    <property type="term" value="P:DNA-templated transcription"/>
    <property type="evidence" value="ECO:0007669"/>
    <property type="project" value="TreeGrafter"/>
</dbReference>
<dbReference type="Pfam" id="PF00126">
    <property type="entry name" value="HTH_1"/>
    <property type="match status" value="1"/>
</dbReference>
<comment type="similarity">
    <text evidence="1">Belongs to the LysR transcriptional regulatory family.</text>
</comment>
<organism evidence="7 8">
    <name type="scientific">Rhizobium rosettiformans W3</name>
    <dbReference type="NCBI Taxonomy" id="538378"/>
    <lineage>
        <taxon>Bacteria</taxon>
        <taxon>Pseudomonadati</taxon>
        <taxon>Pseudomonadota</taxon>
        <taxon>Alphaproteobacteria</taxon>
        <taxon>Hyphomicrobiales</taxon>
        <taxon>Rhizobiaceae</taxon>
        <taxon>Rhizobium/Agrobacterium group</taxon>
        <taxon>Rhizobium</taxon>
    </lineage>
</organism>
<dbReference type="InterPro" id="IPR005119">
    <property type="entry name" value="LysR_subst-bd"/>
</dbReference>
<sequence length="322" mass="35114">MTIDQISWDHYRTFLAVLETGSLSAAARDLGLTQPTAGRHVEALERAFGAPLFLRTPQGLLPTEKALAMKGHVRSMSAMSAALERIASGDMEDVRGTVRISASEVIAVEVLPPILAGLQEEHPGLEIELSASDAVEDLLQQEADIAIRMVAPSQSALVSRRIGKITLGFHAHRSYLARHGTPGSLGELADHRLIGFDRQLAYIREILKRRPDLKGIGFDFRADSNLVQLAAIRSGIGIGMCQHAFAARDPDLIEVLPGSLDIALETFVVFHETLKTVPRFRATFDALVTGLSEWVRLPSATRPQRDTLESEREDAPTTDSAD</sequence>
<evidence type="ECO:0000256" key="2">
    <source>
        <dbReference type="ARBA" id="ARBA00023015"/>
    </source>
</evidence>
<dbReference type="Proteomes" id="UP000307378">
    <property type="component" value="Unassembled WGS sequence"/>
</dbReference>
<evidence type="ECO:0000256" key="5">
    <source>
        <dbReference type="SAM" id="MobiDB-lite"/>
    </source>
</evidence>
<comment type="caution">
    <text evidence="7">The sequence shown here is derived from an EMBL/GenBank/DDBJ whole genome shotgun (WGS) entry which is preliminary data.</text>
</comment>
<dbReference type="Gene3D" id="1.10.10.10">
    <property type="entry name" value="Winged helix-like DNA-binding domain superfamily/Winged helix DNA-binding domain"/>
    <property type="match status" value="1"/>
</dbReference>
<evidence type="ECO:0000313" key="7">
    <source>
        <dbReference type="EMBL" id="THV35334.1"/>
    </source>
</evidence>
<dbReference type="InterPro" id="IPR000847">
    <property type="entry name" value="LysR_HTH_N"/>
</dbReference>
<dbReference type="SUPFAM" id="SSF53850">
    <property type="entry name" value="Periplasmic binding protein-like II"/>
    <property type="match status" value="1"/>
</dbReference>
<feature type="region of interest" description="Disordered" evidence="5">
    <location>
        <begin position="301"/>
        <end position="322"/>
    </location>
</feature>
<dbReference type="GO" id="GO:0003700">
    <property type="term" value="F:DNA-binding transcription factor activity"/>
    <property type="evidence" value="ECO:0007669"/>
    <property type="project" value="InterPro"/>
</dbReference>
<keyword evidence="2" id="KW-0805">Transcription regulation</keyword>
<accession>A0A4S8Q534</accession>
<reference evidence="7 8" key="1">
    <citation type="submission" date="2019-04" db="EMBL/GenBank/DDBJ databases">
        <title>genome sequence of strain W3.</title>
        <authorList>
            <person name="Gao J."/>
            <person name="Sun J."/>
        </authorList>
    </citation>
    <scope>NUCLEOTIDE SEQUENCE [LARGE SCALE GENOMIC DNA]</scope>
    <source>
        <strain evidence="7 8">W3</strain>
    </source>
</reference>
<dbReference type="InterPro" id="IPR036390">
    <property type="entry name" value="WH_DNA-bd_sf"/>
</dbReference>
<dbReference type="PANTHER" id="PTHR30537">
    <property type="entry name" value="HTH-TYPE TRANSCRIPTIONAL REGULATOR"/>
    <property type="match status" value="1"/>
</dbReference>
<dbReference type="InterPro" id="IPR036388">
    <property type="entry name" value="WH-like_DNA-bd_sf"/>
</dbReference>
<dbReference type="Pfam" id="PF03466">
    <property type="entry name" value="LysR_substrate"/>
    <property type="match status" value="1"/>
</dbReference>
<gene>
    <name evidence="7" type="ORF">FAA86_12415</name>
</gene>
<dbReference type="GO" id="GO:0043565">
    <property type="term" value="F:sequence-specific DNA binding"/>
    <property type="evidence" value="ECO:0007669"/>
    <property type="project" value="TreeGrafter"/>
</dbReference>
<evidence type="ECO:0000259" key="6">
    <source>
        <dbReference type="PROSITE" id="PS50931"/>
    </source>
</evidence>